<protein>
    <submittedName>
        <fullName evidence="3">Uncharacterized protein</fullName>
    </submittedName>
</protein>
<feature type="region of interest" description="Disordered" evidence="1">
    <location>
        <begin position="67"/>
        <end position="94"/>
    </location>
</feature>
<keyword evidence="2" id="KW-0472">Membrane</keyword>
<organism evidence="3 4">
    <name type="scientific">Amniculicola lignicola CBS 123094</name>
    <dbReference type="NCBI Taxonomy" id="1392246"/>
    <lineage>
        <taxon>Eukaryota</taxon>
        <taxon>Fungi</taxon>
        <taxon>Dikarya</taxon>
        <taxon>Ascomycota</taxon>
        <taxon>Pezizomycotina</taxon>
        <taxon>Dothideomycetes</taxon>
        <taxon>Pleosporomycetidae</taxon>
        <taxon>Pleosporales</taxon>
        <taxon>Amniculicolaceae</taxon>
        <taxon>Amniculicola</taxon>
    </lineage>
</organism>
<sequence length="94" mass="10449">MVLCGTFLMFGSDGKCPRWCYCYFGIIVVLGVILCFGEDLRGSGKAYLCRVSDGPETRARIGRHINGMSLSPSKISGPKKHTRPMDRNQHPPLF</sequence>
<evidence type="ECO:0000256" key="1">
    <source>
        <dbReference type="SAM" id="MobiDB-lite"/>
    </source>
</evidence>
<keyword evidence="4" id="KW-1185">Reference proteome</keyword>
<accession>A0A6A5WT96</accession>
<feature type="compositionally biased region" description="Basic and acidic residues" evidence="1">
    <location>
        <begin position="83"/>
        <end position="94"/>
    </location>
</feature>
<evidence type="ECO:0000313" key="3">
    <source>
        <dbReference type="EMBL" id="KAF2004807.1"/>
    </source>
</evidence>
<dbReference type="EMBL" id="ML977565">
    <property type="protein sequence ID" value="KAF2004807.1"/>
    <property type="molecule type" value="Genomic_DNA"/>
</dbReference>
<dbReference type="AlphaFoldDB" id="A0A6A5WT96"/>
<keyword evidence="2" id="KW-0812">Transmembrane</keyword>
<gene>
    <name evidence="3" type="ORF">P154DRAFT_19271</name>
</gene>
<reference evidence="3" key="1">
    <citation type="journal article" date="2020" name="Stud. Mycol.">
        <title>101 Dothideomycetes genomes: a test case for predicting lifestyles and emergence of pathogens.</title>
        <authorList>
            <person name="Haridas S."/>
            <person name="Albert R."/>
            <person name="Binder M."/>
            <person name="Bloem J."/>
            <person name="Labutti K."/>
            <person name="Salamov A."/>
            <person name="Andreopoulos B."/>
            <person name="Baker S."/>
            <person name="Barry K."/>
            <person name="Bills G."/>
            <person name="Bluhm B."/>
            <person name="Cannon C."/>
            <person name="Castanera R."/>
            <person name="Culley D."/>
            <person name="Daum C."/>
            <person name="Ezra D."/>
            <person name="Gonzalez J."/>
            <person name="Henrissat B."/>
            <person name="Kuo A."/>
            <person name="Liang C."/>
            <person name="Lipzen A."/>
            <person name="Lutzoni F."/>
            <person name="Magnuson J."/>
            <person name="Mondo S."/>
            <person name="Nolan M."/>
            <person name="Ohm R."/>
            <person name="Pangilinan J."/>
            <person name="Park H.-J."/>
            <person name="Ramirez L."/>
            <person name="Alfaro M."/>
            <person name="Sun H."/>
            <person name="Tritt A."/>
            <person name="Yoshinaga Y."/>
            <person name="Zwiers L.-H."/>
            <person name="Turgeon B."/>
            <person name="Goodwin S."/>
            <person name="Spatafora J."/>
            <person name="Crous P."/>
            <person name="Grigoriev I."/>
        </authorList>
    </citation>
    <scope>NUCLEOTIDE SEQUENCE</scope>
    <source>
        <strain evidence="3">CBS 123094</strain>
    </source>
</reference>
<evidence type="ECO:0000256" key="2">
    <source>
        <dbReference type="SAM" id="Phobius"/>
    </source>
</evidence>
<proteinExistence type="predicted"/>
<feature type="transmembrane region" description="Helical" evidence="2">
    <location>
        <begin position="18"/>
        <end position="37"/>
    </location>
</feature>
<dbReference type="Proteomes" id="UP000799779">
    <property type="component" value="Unassembled WGS sequence"/>
</dbReference>
<name>A0A6A5WT96_9PLEO</name>
<keyword evidence="2" id="KW-1133">Transmembrane helix</keyword>
<evidence type="ECO:0000313" key="4">
    <source>
        <dbReference type="Proteomes" id="UP000799779"/>
    </source>
</evidence>